<dbReference type="OrthoDB" id="2361637at2"/>
<proteinExistence type="predicted"/>
<keyword evidence="2" id="KW-1185">Reference proteome</keyword>
<reference evidence="1 2" key="1">
    <citation type="submission" date="2018-08" db="EMBL/GenBank/DDBJ databases">
        <title>Bacillus chawlae sp. nov., Bacillus glennii sp. nov., and Bacillus saganii sp. nov. Isolated from the Vehicle Assembly Building at Kennedy Space Center where the Viking Spacecraft were Assembled.</title>
        <authorList>
            <person name="Seuylemezian A."/>
            <person name="Vaishampayan P."/>
        </authorList>
    </citation>
    <scope>NUCLEOTIDE SEQUENCE [LARGE SCALE GENOMIC DNA]</scope>
    <source>
        <strain evidence="1 2">V47-23a</strain>
    </source>
</reference>
<protein>
    <recommendedName>
        <fullName evidence="3">WVELL protein</fullName>
    </recommendedName>
</protein>
<organism evidence="1 2">
    <name type="scientific">Peribacillus saganii</name>
    <dbReference type="NCBI Taxonomy" id="2303992"/>
    <lineage>
        <taxon>Bacteria</taxon>
        <taxon>Bacillati</taxon>
        <taxon>Bacillota</taxon>
        <taxon>Bacilli</taxon>
        <taxon>Bacillales</taxon>
        <taxon>Bacillaceae</taxon>
        <taxon>Peribacillus</taxon>
    </lineage>
</organism>
<accession>A0A372LMM6</accession>
<name>A0A372LMM6_9BACI</name>
<dbReference type="EMBL" id="QVTE01000035">
    <property type="protein sequence ID" value="RFU68157.1"/>
    <property type="molecule type" value="Genomic_DNA"/>
</dbReference>
<dbReference type="InterPro" id="IPR026952">
    <property type="entry name" value="WVELL"/>
</dbReference>
<dbReference type="RefSeq" id="WP_117327149.1">
    <property type="nucleotide sequence ID" value="NZ_QVTE01000035.1"/>
</dbReference>
<comment type="caution">
    <text evidence="1">The sequence shown here is derived from an EMBL/GenBank/DDBJ whole genome shotgun (WGS) entry which is preliminary data.</text>
</comment>
<dbReference type="Pfam" id="PF14043">
    <property type="entry name" value="WVELL"/>
    <property type="match status" value="1"/>
</dbReference>
<dbReference type="Proteomes" id="UP000264541">
    <property type="component" value="Unassembled WGS sequence"/>
</dbReference>
<evidence type="ECO:0008006" key="3">
    <source>
        <dbReference type="Google" id="ProtNLM"/>
    </source>
</evidence>
<gene>
    <name evidence="1" type="ORF">D0469_12885</name>
</gene>
<dbReference type="AlphaFoldDB" id="A0A372LMM6"/>
<sequence>MEEYRESLKEMLLKKNKNISNSLAQTWVDLLWEDFEATYAKAGHDYAGSEMTLRVVKQWIENYGDKLHEFIATNPKYKHLLEEKDNKPLH</sequence>
<evidence type="ECO:0000313" key="1">
    <source>
        <dbReference type="EMBL" id="RFU68157.1"/>
    </source>
</evidence>
<evidence type="ECO:0000313" key="2">
    <source>
        <dbReference type="Proteomes" id="UP000264541"/>
    </source>
</evidence>